<sequence>MWLRRYSRFLRAPRYIILRCHYSDSKSPPKLTTPAHFTSQVARLLGIDWTACRAIISEHRKIASVKYEDIEESVRMLESFNYSKQDICRHPMLLHTSAVTLQNRYTVLQECGCVKMTIESLDRFIIMMNREIRIIKLHGIIPEETNVLQQLVDSFLDVRLKVDAKPDDNQLLRVARECVLNAYLKEKLGMNQAQLDKFWYSYKRIRHKSYKSISEMIEILTKELNFSNERIIKNGFVLYADPDNVRRFFEKVKQIGDEDIREILYRRPKIMMTSCDGVKKSIEHITAFGVKENSINKCLDILTLGSDTVLERLKDLDTIEELRALKSNPRILRLVHYQNKARMRLDYLNQLKVKCASLHVLSAHANVFVRYTQDGADKGKGCDTINYLANVLKRTPLEVRDMISRHPNWCHVPTMTVTQSYEFLVSKLFNSEDIFPNLQILLYPIKRINEKLIYLQNDKAYEDLKLPNNNYTTVTNRQTLALCLYLIELEYHFTGDGIWTEQDLHPVENFNSILPDFPDSWKKGYKYGTRPTLLNKVGGQDEVHANV</sequence>
<dbReference type="InterPro" id="IPR038538">
    <property type="entry name" value="MTERF_sf"/>
</dbReference>
<dbReference type="FunCoup" id="A0A7R8V580">
    <property type="interactions" value="107"/>
</dbReference>
<keyword evidence="4" id="KW-1185">Reference proteome</keyword>
<dbReference type="AlphaFoldDB" id="A0A7R8V580"/>
<organism evidence="3 4">
    <name type="scientific">Hermetia illucens</name>
    <name type="common">Black soldier fly</name>
    <dbReference type="NCBI Taxonomy" id="343691"/>
    <lineage>
        <taxon>Eukaryota</taxon>
        <taxon>Metazoa</taxon>
        <taxon>Ecdysozoa</taxon>
        <taxon>Arthropoda</taxon>
        <taxon>Hexapoda</taxon>
        <taxon>Insecta</taxon>
        <taxon>Pterygota</taxon>
        <taxon>Neoptera</taxon>
        <taxon>Endopterygota</taxon>
        <taxon>Diptera</taxon>
        <taxon>Brachycera</taxon>
        <taxon>Stratiomyomorpha</taxon>
        <taxon>Stratiomyidae</taxon>
        <taxon>Hermetiinae</taxon>
        <taxon>Hermetia</taxon>
    </lineage>
</organism>
<gene>
    <name evidence="3" type="ORF">HERILL_LOCUS15408</name>
</gene>
<dbReference type="GO" id="GO:0006393">
    <property type="term" value="P:termination of mitochondrial transcription"/>
    <property type="evidence" value="ECO:0007669"/>
    <property type="project" value="TreeGrafter"/>
</dbReference>
<dbReference type="InterPro" id="IPR003690">
    <property type="entry name" value="MTERF"/>
</dbReference>
<dbReference type="OrthoDB" id="10064535at2759"/>
<dbReference type="InParanoid" id="A0A7R8V580"/>
<evidence type="ECO:0000313" key="4">
    <source>
        <dbReference type="Proteomes" id="UP000594454"/>
    </source>
</evidence>
<dbReference type="SMART" id="SM00733">
    <property type="entry name" value="Mterf"/>
    <property type="match status" value="5"/>
</dbReference>
<proteinExistence type="inferred from homology"/>
<accession>A0A7R8V580</accession>
<dbReference type="Gene3D" id="1.25.70.10">
    <property type="entry name" value="Transcription termination factor 3, mitochondrial"/>
    <property type="match status" value="2"/>
</dbReference>
<dbReference type="EMBL" id="LR899014">
    <property type="protein sequence ID" value="CAD7093101.1"/>
    <property type="molecule type" value="Genomic_DNA"/>
</dbReference>
<comment type="similarity">
    <text evidence="1">Belongs to the mTERF family.</text>
</comment>
<dbReference type="PANTHER" id="PTHR15437:SF7">
    <property type="entry name" value="TRANSCRIPTION TERMINATION FACTOR 5, MITOCHONDRIAL"/>
    <property type="match status" value="1"/>
</dbReference>
<dbReference type="Proteomes" id="UP000594454">
    <property type="component" value="Chromosome 6"/>
</dbReference>
<dbReference type="PANTHER" id="PTHR15437">
    <property type="entry name" value="TRANSCRIPTION TERMINATION FACTOR, MITOCHONDRIAL"/>
    <property type="match status" value="1"/>
</dbReference>
<keyword evidence="2" id="KW-0809">Transit peptide</keyword>
<reference evidence="3 4" key="1">
    <citation type="submission" date="2020-11" db="EMBL/GenBank/DDBJ databases">
        <authorList>
            <person name="Wallbank WR R."/>
            <person name="Pardo Diaz C."/>
            <person name="Kozak K."/>
            <person name="Martin S."/>
            <person name="Jiggins C."/>
            <person name="Moest M."/>
            <person name="Warren A I."/>
            <person name="Generalovic N T."/>
            <person name="Byers J.R.P. K."/>
            <person name="Montejo-Kovacevich G."/>
            <person name="Yen C E."/>
        </authorList>
    </citation>
    <scope>NUCLEOTIDE SEQUENCE [LARGE SCALE GENOMIC DNA]</scope>
</reference>
<evidence type="ECO:0000313" key="3">
    <source>
        <dbReference type="EMBL" id="CAD7093101.1"/>
    </source>
</evidence>
<name>A0A7R8V580_HERIL</name>
<dbReference type="GO" id="GO:0003676">
    <property type="term" value="F:nucleic acid binding"/>
    <property type="evidence" value="ECO:0007669"/>
    <property type="project" value="InterPro"/>
</dbReference>
<dbReference type="GO" id="GO:0005759">
    <property type="term" value="C:mitochondrial matrix"/>
    <property type="evidence" value="ECO:0007669"/>
    <property type="project" value="TreeGrafter"/>
</dbReference>
<evidence type="ECO:0000256" key="2">
    <source>
        <dbReference type="ARBA" id="ARBA00022946"/>
    </source>
</evidence>
<protein>
    <submittedName>
        <fullName evidence="3">Uncharacterized protein</fullName>
    </submittedName>
</protein>
<evidence type="ECO:0000256" key="1">
    <source>
        <dbReference type="ARBA" id="ARBA00007692"/>
    </source>
</evidence>